<dbReference type="EMBL" id="CP099428">
    <property type="protein sequence ID" value="USW58792.1"/>
    <property type="molecule type" value="Genomic_DNA"/>
</dbReference>
<keyword evidence="2" id="KW-1185">Reference proteome</keyword>
<accession>A0A9Q9AZD2</accession>
<organism evidence="1 2">
    <name type="scientific">Septoria linicola</name>
    <dbReference type="NCBI Taxonomy" id="215465"/>
    <lineage>
        <taxon>Eukaryota</taxon>
        <taxon>Fungi</taxon>
        <taxon>Dikarya</taxon>
        <taxon>Ascomycota</taxon>
        <taxon>Pezizomycotina</taxon>
        <taxon>Dothideomycetes</taxon>
        <taxon>Dothideomycetidae</taxon>
        <taxon>Mycosphaerellales</taxon>
        <taxon>Mycosphaerellaceae</taxon>
        <taxon>Septoria</taxon>
    </lineage>
</organism>
<gene>
    <name evidence="1" type="ORF">Slin15195_G121110</name>
</gene>
<evidence type="ECO:0000313" key="1">
    <source>
        <dbReference type="EMBL" id="USW58792.1"/>
    </source>
</evidence>
<name>A0A9Q9AZD2_9PEZI</name>
<proteinExistence type="predicted"/>
<evidence type="ECO:0000313" key="2">
    <source>
        <dbReference type="Proteomes" id="UP001056384"/>
    </source>
</evidence>
<reference evidence="1" key="1">
    <citation type="submission" date="2022-06" db="EMBL/GenBank/DDBJ databases">
        <title>Complete genome sequences of two strains of the flax pathogen Septoria linicola.</title>
        <authorList>
            <person name="Lapalu N."/>
            <person name="Simon A."/>
            <person name="Demenou B."/>
            <person name="Paumier D."/>
            <person name="Guillot M.-P."/>
            <person name="Gout L."/>
            <person name="Valade R."/>
        </authorList>
    </citation>
    <scope>NUCLEOTIDE SEQUENCE</scope>
    <source>
        <strain evidence="1">SE15195</strain>
    </source>
</reference>
<sequence length="457" mass="51678">MSFNENYFMGTAATSLINGNNIKLALEDVLIGDPRPSAIEHTLSKYCSSQLTWANHEGTFGLLDLIPHIRSWRLQMVQVRVDITHLVTQGNTTANRHMTYFTRKDGTGCEIECFQFIISGEDGMWLSVCENSTIVRNVRFHSSSTAEDRKQKRPPMRTTFLQVFMMAPTVPLASSLLGLPFELREQILREVFVQRIPVRMPIIATRGVTCPAPRMPGMRDNDLYWDIDQATWRLQHHEGTTASEKQKAYLMPDDSNRLGIRLTSIAAIAQVNKSLREEVSSFLRLATIDVVAEVAKFDFSHVQAFLAGLPAARLQDFVVRDDGTSSCTIAIDLCRPPDGALGRSSANLNEWLTFLLSIDAARGGQPEVELASHYRISVSPFIERTSDTLSTQGLLQMLYNKHEHRQPGPDKLDLYKILHAWWARWRVESHLLDGSSWTRHASPDDLRLPSLTRSFVR</sequence>
<protein>
    <submittedName>
        <fullName evidence="1">Uncharacterized protein</fullName>
    </submittedName>
</protein>
<dbReference type="AlphaFoldDB" id="A0A9Q9AZD2"/>
<dbReference type="Proteomes" id="UP001056384">
    <property type="component" value="Chromosome 11"/>
</dbReference>